<proteinExistence type="predicted"/>
<gene>
    <name evidence="2" type="primary">67</name>
    <name evidence="2" type="ORF">PBI_CRESSIDA_67</name>
</gene>
<sequence length="70" mass="7885">MADDDLLTIDQIAPMVGLTAKSASTTHQRAERRRREGKSLPADMPAPDRRIGRSPVWRRDTIDTWKAARA</sequence>
<dbReference type="KEGG" id="vg:80004539"/>
<evidence type="ECO:0000313" key="2">
    <source>
        <dbReference type="EMBL" id="QDH93309.1"/>
    </source>
</evidence>
<evidence type="ECO:0000313" key="3">
    <source>
        <dbReference type="Proteomes" id="UP000320188"/>
    </source>
</evidence>
<dbReference type="RefSeq" id="YP_010750882.1">
    <property type="nucleotide sequence ID" value="NC_073363.1"/>
</dbReference>
<reference evidence="2 3" key="1">
    <citation type="submission" date="2019-05" db="EMBL/GenBank/DDBJ databases">
        <authorList>
            <person name="Stoner T.H."/>
            <person name="Aull H.G."/>
            <person name="Divens A.M."/>
            <person name="Zack K."/>
            <person name="Garlena R.A."/>
            <person name="Russell D.A."/>
            <person name="Pope W.H."/>
            <person name="Jacobs-Sera D."/>
            <person name="Hatfull G.F."/>
        </authorList>
    </citation>
    <scope>NUCLEOTIDE SEQUENCE [LARGE SCALE GENOMIC DNA]</scope>
</reference>
<accession>A0A514DI68</accession>
<name>A0A514DI68_9CAUD</name>
<dbReference type="EMBL" id="MK937608">
    <property type="protein sequence ID" value="QDH93309.1"/>
    <property type="molecule type" value="Genomic_DNA"/>
</dbReference>
<protein>
    <recommendedName>
        <fullName evidence="4">Helix-turn-helix DNA binding domain protein</fullName>
    </recommendedName>
</protein>
<keyword evidence="3" id="KW-1185">Reference proteome</keyword>
<feature type="region of interest" description="Disordered" evidence="1">
    <location>
        <begin position="19"/>
        <end position="57"/>
    </location>
</feature>
<dbReference type="GeneID" id="80004539"/>
<evidence type="ECO:0000256" key="1">
    <source>
        <dbReference type="SAM" id="MobiDB-lite"/>
    </source>
</evidence>
<organism evidence="2 3">
    <name type="scientific">Microbacterium phage Cressida</name>
    <dbReference type="NCBI Taxonomy" id="2591216"/>
    <lineage>
        <taxon>Viruses</taxon>
        <taxon>Duplodnaviria</taxon>
        <taxon>Heunggongvirae</taxon>
        <taxon>Uroviricota</taxon>
        <taxon>Caudoviricetes</taxon>
        <taxon>Kutznervirinae</taxon>
        <taxon>Mementomorivirus</taxon>
        <taxon>Mementomorivirus cressida</taxon>
    </lineage>
</organism>
<evidence type="ECO:0008006" key="4">
    <source>
        <dbReference type="Google" id="ProtNLM"/>
    </source>
</evidence>
<feature type="compositionally biased region" description="Basic and acidic residues" evidence="1">
    <location>
        <begin position="46"/>
        <end position="57"/>
    </location>
</feature>
<dbReference type="Proteomes" id="UP000320188">
    <property type="component" value="Segment"/>
</dbReference>